<feature type="domain" description="HTH tetR-type" evidence="5">
    <location>
        <begin position="6"/>
        <end position="66"/>
    </location>
</feature>
<protein>
    <submittedName>
        <fullName evidence="6">TetR/AcrR family transcriptional regulator</fullName>
    </submittedName>
</protein>
<keyword evidence="3" id="KW-0804">Transcription</keyword>
<comment type="caution">
    <text evidence="6">The sequence shown here is derived from an EMBL/GenBank/DDBJ whole genome shotgun (WGS) entry which is preliminary data.</text>
</comment>
<evidence type="ECO:0000313" key="7">
    <source>
        <dbReference type="Proteomes" id="UP000319732"/>
    </source>
</evidence>
<gene>
    <name evidence="6" type="ORF">FKG94_08885</name>
</gene>
<keyword evidence="1" id="KW-0805">Transcription regulation</keyword>
<dbReference type="InterPro" id="IPR001647">
    <property type="entry name" value="HTH_TetR"/>
</dbReference>
<dbReference type="GO" id="GO:0000976">
    <property type="term" value="F:transcription cis-regulatory region binding"/>
    <property type="evidence" value="ECO:0007669"/>
    <property type="project" value="TreeGrafter"/>
</dbReference>
<keyword evidence="2 4" id="KW-0238">DNA-binding</keyword>
<dbReference type="PANTHER" id="PTHR30055">
    <property type="entry name" value="HTH-TYPE TRANSCRIPTIONAL REGULATOR RUTR"/>
    <property type="match status" value="1"/>
</dbReference>
<dbReference type="InterPro" id="IPR050109">
    <property type="entry name" value="HTH-type_TetR-like_transc_reg"/>
</dbReference>
<accession>A0A545TVN1</accession>
<evidence type="ECO:0000313" key="6">
    <source>
        <dbReference type="EMBL" id="TQV81211.1"/>
    </source>
</evidence>
<dbReference type="Proteomes" id="UP000319732">
    <property type="component" value="Unassembled WGS sequence"/>
</dbReference>
<organism evidence="6 7">
    <name type="scientific">Exilibacterium tricleocarpae</name>
    <dbReference type="NCBI Taxonomy" id="2591008"/>
    <lineage>
        <taxon>Bacteria</taxon>
        <taxon>Pseudomonadati</taxon>
        <taxon>Pseudomonadota</taxon>
        <taxon>Gammaproteobacteria</taxon>
        <taxon>Cellvibrionales</taxon>
        <taxon>Cellvibrionaceae</taxon>
        <taxon>Exilibacterium</taxon>
    </lineage>
</organism>
<dbReference type="PRINTS" id="PR00455">
    <property type="entry name" value="HTHTETR"/>
</dbReference>
<dbReference type="RefSeq" id="WP_142903872.1">
    <property type="nucleotide sequence ID" value="NZ_ML660091.1"/>
</dbReference>
<reference evidence="6 7" key="1">
    <citation type="submission" date="2019-06" db="EMBL/GenBank/DDBJ databases">
        <title>Whole genome sequence for Cellvibrionaceae sp. R142.</title>
        <authorList>
            <person name="Wang G."/>
        </authorList>
    </citation>
    <scope>NUCLEOTIDE SEQUENCE [LARGE SCALE GENOMIC DNA]</scope>
    <source>
        <strain evidence="6 7">R142</strain>
    </source>
</reference>
<proteinExistence type="predicted"/>
<dbReference type="PROSITE" id="PS50977">
    <property type="entry name" value="HTH_TETR_2"/>
    <property type="match status" value="1"/>
</dbReference>
<evidence type="ECO:0000259" key="5">
    <source>
        <dbReference type="PROSITE" id="PS50977"/>
    </source>
</evidence>
<dbReference type="GO" id="GO:0003700">
    <property type="term" value="F:DNA-binding transcription factor activity"/>
    <property type="evidence" value="ECO:0007669"/>
    <property type="project" value="TreeGrafter"/>
</dbReference>
<dbReference type="Pfam" id="PF00440">
    <property type="entry name" value="TetR_N"/>
    <property type="match status" value="1"/>
</dbReference>
<keyword evidence="7" id="KW-1185">Reference proteome</keyword>
<evidence type="ECO:0000256" key="3">
    <source>
        <dbReference type="ARBA" id="ARBA00023163"/>
    </source>
</evidence>
<dbReference type="Gene3D" id="1.10.357.10">
    <property type="entry name" value="Tetracycline Repressor, domain 2"/>
    <property type="match status" value="1"/>
</dbReference>
<evidence type="ECO:0000256" key="2">
    <source>
        <dbReference type="ARBA" id="ARBA00023125"/>
    </source>
</evidence>
<dbReference type="PANTHER" id="PTHR30055:SF234">
    <property type="entry name" value="HTH-TYPE TRANSCRIPTIONAL REGULATOR BETI"/>
    <property type="match status" value="1"/>
</dbReference>
<dbReference type="EMBL" id="VHSG01000008">
    <property type="protein sequence ID" value="TQV81211.1"/>
    <property type="molecule type" value="Genomic_DNA"/>
</dbReference>
<feature type="DNA-binding region" description="H-T-H motif" evidence="4">
    <location>
        <begin position="29"/>
        <end position="48"/>
    </location>
</feature>
<dbReference type="AlphaFoldDB" id="A0A545TVN1"/>
<evidence type="ECO:0000256" key="1">
    <source>
        <dbReference type="ARBA" id="ARBA00023015"/>
    </source>
</evidence>
<name>A0A545TVN1_9GAMM</name>
<dbReference type="OrthoDB" id="9796019at2"/>
<evidence type="ECO:0000256" key="4">
    <source>
        <dbReference type="PROSITE-ProRule" id="PRU00335"/>
    </source>
</evidence>
<dbReference type="InterPro" id="IPR009057">
    <property type="entry name" value="Homeodomain-like_sf"/>
</dbReference>
<dbReference type="SUPFAM" id="SSF46689">
    <property type="entry name" value="Homeodomain-like"/>
    <property type="match status" value="1"/>
</dbReference>
<sequence length="204" mass="23217">MTRDRKKTERQLIDAAGRVLARDGFRKFGVNAIAREAGLDKVLIYRYFDGLPGLVRAYALQGDFWPDIDELIGEPTETFLKKPFADQLALLMENYAAAIRRRPLTMQILAWEILDRNELTVFLEEIREQMSIKLGELLSQQTGTGSREENPVDTVALTAIFAASINYLAARSLGVDIFNGIDIQTDDGWKRITDMIRRICKKTF</sequence>